<evidence type="ECO:0000313" key="3">
    <source>
        <dbReference type="Proteomes" id="UP000236340"/>
    </source>
</evidence>
<proteinExistence type="predicted"/>
<dbReference type="AlphaFoldDB" id="A0A2K2HD85"/>
<dbReference type="EMBL" id="PPFX01000004">
    <property type="protein sequence ID" value="PNU21252.1"/>
    <property type="molecule type" value="Genomic_DNA"/>
</dbReference>
<name>A0A2K2HD85_9BACT</name>
<sequence length="786" mass="88373">MSRESLDSFLLQLGRWTSQVIESGRTPFRKVELNPPLIHPPCCDLPHLVLWINRDSHMAGGLILLPDGDIDQALATGVTLADALGLKTLACWDRDRLGIWTLNSGAAVKEETISAATVRSAGQFQRQLQSLLERLKIFAVANAPDNKELSALYLANLLHLALLETTPELNESLRVCRSEQSPGDSWPGGRDPGRSKVLLTLCRLLAVGHADLLPPTVVADGLERALRFACNQLPDELAGQLTPTAEEPALPATAVARLHHVWRRLQQLGCLSNRTLLAEAVEWLPTGSEPLPTGRTEPEETDTEETRELVINPSGIPGDSTPAAEIGLPATLGRRTLLRWLRHLPQPRLQLTEIAALPADFKPGLVRGTLYPSPPPQRLQRPQLATALRIAWPSRRFSLQATAPRWHYDLLQLLGRAAPGARLEIRLPADWVDRRDGQPLWALIRSDFQLTALYLERQEFICLQMVKSERNDINCVITGHRSNRELPWEELRRRPLSYLRLLLNWPEPLLQLVDQEQLLLCDEQCCPEELATVEQLYWQSSHGLRLAAWCGIDSGSLNRAGYRAERAGLPCYPHPDRLRRLANIAADMTPGDNRFDSEVALWIGSELANANWPAAPERETGSSAHERPSSADLIEEIEERILVDGLPQFPTHYLYDHYRPQLTRYELHGELHECGRFFGQIALRDQHHEIQVDSDPLAACLLLASAGHRGPLELPNDARVAADIARRYLTDLRRLRGELNREAHRLQEDPAAARRLVSRIWKRWKLPGPDNIERVKAFLPEINQVE</sequence>
<accession>A0A2K2HD85</accession>
<reference evidence="2 3" key="1">
    <citation type="journal article" date="2018" name="Genome Announc.">
        <title>Genome Sequence of Geothermobacter sp. HR-1 Iron Reducer from the Loihi Seamount.</title>
        <authorList>
            <person name="Smith H."/>
            <person name="Abuyen K."/>
            <person name="Tremblay J."/>
            <person name="Savalia P."/>
            <person name="Perez-Rodriguez I."/>
            <person name="Emerson D."/>
            <person name="Tully B."/>
            <person name="Amend J."/>
        </authorList>
    </citation>
    <scope>NUCLEOTIDE SEQUENCE [LARGE SCALE GENOMIC DNA]</scope>
    <source>
        <strain evidence="2 3">HR-1</strain>
    </source>
</reference>
<evidence type="ECO:0000256" key="1">
    <source>
        <dbReference type="SAM" id="MobiDB-lite"/>
    </source>
</evidence>
<feature type="region of interest" description="Disordered" evidence="1">
    <location>
        <begin position="287"/>
        <end position="306"/>
    </location>
</feature>
<evidence type="ECO:0000313" key="2">
    <source>
        <dbReference type="EMBL" id="PNU21252.1"/>
    </source>
</evidence>
<dbReference type="RefSeq" id="WP_103114285.1">
    <property type="nucleotide sequence ID" value="NZ_PPFX01000004.1"/>
</dbReference>
<protein>
    <submittedName>
        <fullName evidence="2">Uncharacterized protein</fullName>
    </submittedName>
</protein>
<dbReference type="OrthoDB" id="5400823at2"/>
<gene>
    <name evidence="2" type="ORF">C2E25_02880</name>
</gene>
<dbReference type="Proteomes" id="UP000236340">
    <property type="component" value="Unassembled WGS sequence"/>
</dbReference>
<comment type="caution">
    <text evidence="2">The sequence shown here is derived from an EMBL/GenBank/DDBJ whole genome shotgun (WGS) entry which is preliminary data.</text>
</comment>
<organism evidence="2 3">
    <name type="scientific">Geothermobacter hydrogeniphilus</name>
    <dbReference type="NCBI Taxonomy" id="1969733"/>
    <lineage>
        <taxon>Bacteria</taxon>
        <taxon>Pseudomonadati</taxon>
        <taxon>Thermodesulfobacteriota</taxon>
        <taxon>Desulfuromonadia</taxon>
        <taxon>Desulfuromonadales</taxon>
        <taxon>Geothermobacteraceae</taxon>
        <taxon>Geothermobacter</taxon>
    </lineage>
</organism>